<dbReference type="EMBL" id="FNPZ01000003">
    <property type="protein sequence ID" value="SDZ23951.1"/>
    <property type="molecule type" value="Genomic_DNA"/>
</dbReference>
<feature type="compositionally biased region" description="Gly residues" evidence="1">
    <location>
        <begin position="11"/>
        <end position="28"/>
    </location>
</feature>
<protein>
    <submittedName>
        <fullName evidence="2">Uncharacterized protein</fullName>
    </submittedName>
</protein>
<feature type="compositionally biased region" description="Low complexity" evidence="1">
    <location>
        <begin position="1"/>
        <end position="10"/>
    </location>
</feature>
<dbReference type="STRING" id="381665.SAMN05216554_2767"/>
<name>A0A1H3RFB5_9MICO</name>
<feature type="compositionally biased region" description="Basic and acidic residues" evidence="1">
    <location>
        <begin position="32"/>
        <end position="42"/>
    </location>
</feature>
<evidence type="ECO:0000313" key="2">
    <source>
        <dbReference type="EMBL" id="SDZ23951.1"/>
    </source>
</evidence>
<reference evidence="2 3" key="1">
    <citation type="submission" date="2016-10" db="EMBL/GenBank/DDBJ databases">
        <authorList>
            <person name="de Groot N.N."/>
        </authorList>
    </citation>
    <scope>NUCLEOTIDE SEQUENCE [LARGE SCALE GENOMIC DNA]</scope>
    <source>
        <strain evidence="2 3">CGMCC 4.3491</strain>
    </source>
</reference>
<gene>
    <name evidence="2" type="ORF">SAMN05216554_2767</name>
</gene>
<dbReference type="RefSeq" id="WP_175494261.1">
    <property type="nucleotide sequence ID" value="NZ_FNPZ01000003.1"/>
</dbReference>
<dbReference type="Proteomes" id="UP000198891">
    <property type="component" value="Unassembled WGS sequence"/>
</dbReference>
<accession>A0A1H3RFB5</accession>
<keyword evidence="3" id="KW-1185">Reference proteome</keyword>
<dbReference type="AlphaFoldDB" id="A0A1H3RFB5"/>
<evidence type="ECO:0000256" key="1">
    <source>
        <dbReference type="SAM" id="MobiDB-lite"/>
    </source>
</evidence>
<organism evidence="2 3">
    <name type="scientific">Herbiconiux ginsengi</name>
    <dbReference type="NCBI Taxonomy" id="381665"/>
    <lineage>
        <taxon>Bacteria</taxon>
        <taxon>Bacillati</taxon>
        <taxon>Actinomycetota</taxon>
        <taxon>Actinomycetes</taxon>
        <taxon>Micrococcales</taxon>
        <taxon>Microbacteriaceae</taxon>
        <taxon>Herbiconiux</taxon>
    </lineage>
</organism>
<proteinExistence type="predicted"/>
<feature type="region of interest" description="Disordered" evidence="1">
    <location>
        <begin position="1"/>
        <end position="42"/>
    </location>
</feature>
<sequence>MSALGAAPSAGGVGGGDNGMIGTNGGSVGMRTDGRPDVDDDLVRDLVAEGFRDRSE</sequence>
<evidence type="ECO:0000313" key="3">
    <source>
        <dbReference type="Proteomes" id="UP000198891"/>
    </source>
</evidence>